<evidence type="ECO:0000313" key="1">
    <source>
        <dbReference type="EMBL" id="CAB4222338.1"/>
    </source>
</evidence>
<gene>
    <name evidence="1" type="ORF">UFOVP1655_82</name>
</gene>
<proteinExistence type="predicted"/>
<name>A0A6J5T404_9CAUD</name>
<evidence type="ECO:0008006" key="2">
    <source>
        <dbReference type="Google" id="ProtNLM"/>
    </source>
</evidence>
<accession>A0A6J5T404</accession>
<protein>
    <recommendedName>
        <fullName evidence="2">DUF5348 domain-containing protein</fullName>
    </recommendedName>
</protein>
<dbReference type="EMBL" id="LR797523">
    <property type="protein sequence ID" value="CAB4222338.1"/>
    <property type="molecule type" value="Genomic_DNA"/>
</dbReference>
<sequence>MIYLDYRWELFSFGIILDEELNTEEIGWKEGDCFRLEKVNGVSKLVKFNYIRKENE</sequence>
<organism evidence="1">
    <name type="scientific">uncultured Caudovirales phage</name>
    <dbReference type="NCBI Taxonomy" id="2100421"/>
    <lineage>
        <taxon>Viruses</taxon>
        <taxon>Duplodnaviria</taxon>
        <taxon>Heunggongvirae</taxon>
        <taxon>Uroviricota</taxon>
        <taxon>Caudoviricetes</taxon>
        <taxon>Peduoviridae</taxon>
        <taxon>Maltschvirus</taxon>
        <taxon>Maltschvirus maltsch</taxon>
    </lineage>
</organism>
<reference evidence="1" key="1">
    <citation type="submission" date="2020-05" db="EMBL/GenBank/DDBJ databases">
        <authorList>
            <person name="Chiriac C."/>
            <person name="Salcher M."/>
            <person name="Ghai R."/>
            <person name="Kavagutti S V."/>
        </authorList>
    </citation>
    <scope>NUCLEOTIDE SEQUENCE</scope>
</reference>